<gene>
    <name evidence="2" type="ORF">UFOVP122_8</name>
</gene>
<evidence type="ECO:0000256" key="1">
    <source>
        <dbReference type="SAM" id="MobiDB-lite"/>
    </source>
</evidence>
<reference evidence="2" key="1">
    <citation type="submission" date="2020-04" db="EMBL/GenBank/DDBJ databases">
        <authorList>
            <person name="Chiriac C."/>
            <person name="Salcher M."/>
            <person name="Ghai R."/>
            <person name="Kavagutti S V."/>
        </authorList>
    </citation>
    <scope>NUCLEOTIDE SEQUENCE</scope>
</reference>
<dbReference type="EMBL" id="LR796248">
    <property type="protein sequence ID" value="CAB4130570.1"/>
    <property type="molecule type" value="Genomic_DNA"/>
</dbReference>
<sequence length="221" mass="23393">MGLGLKINSGGKDFLPIIKYDARAGRMFRVDRVDGVSTPVDITKKFKAVFDFENTEVGYINFATGSAPDFVMVALGTALPVCPSDNHKQGMRMVVKLSEACGGDCRELAGTSGAFLTSVSRLHDEYLAGLVQNPGKLPVVSLIDTIGIESGSGARKSTNYSPVFEINGWVNRPKDLGPNNRSSETLEAPAKSSPPSTGSARAPAPVPRSPEPAMADSEDFG</sequence>
<organism evidence="2">
    <name type="scientific">uncultured Caudovirales phage</name>
    <dbReference type="NCBI Taxonomy" id="2100421"/>
    <lineage>
        <taxon>Viruses</taxon>
        <taxon>Duplodnaviria</taxon>
        <taxon>Heunggongvirae</taxon>
        <taxon>Uroviricota</taxon>
        <taxon>Caudoviricetes</taxon>
        <taxon>Peduoviridae</taxon>
        <taxon>Maltschvirus</taxon>
        <taxon>Maltschvirus maltsch</taxon>
    </lineage>
</organism>
<accession>A0A6J5LC93</accession>
<protein>
    <submittedName>
        <fullName evidence="2">Uncharacterized protein</fullName>
    </submittedName>
</protein>
<name>A0A6J5LC93_9CAUD</name>
<evidence type="ECO:0000313" key="2">
    <source>
        <dbReference type="EMBL" id="CAB4130570.1"/>
    </source>
</evidence>
<proteinExistence type="predicted"/>
<feature type="region of interest" description="Disordered" evidence="1">
    <location>
        <begin position="171"/>
        <end position="221"/>
    </location>
</feature>